<dbReference type="InterPro" id="IPR002575">
    <property type="entry name" value="Aminoglycoside_PTrfase"/>
</dbReference>
<dbReference type="Gene3D" id="3.90.1200.10">
    <property type="match status" value="1"/>
</dbReference>
<dbReference type="RefSeq" id="WP_326758943.1">
    <property type="nucleotide sequence ID" value="NZ_CP109135.1"/>
</dbReference>
<dbReference type="Pfam" id="PF01636">
    <property type="entry name" value="APH"/>
    <property type="match status" value="1"/>
</dbReference>
<evidence type="ECO:0000259" key="1">
    <source>
        <dbReference type="Pfam" id="PF01636"/>
    </source>
</evidence>
<evidence type="ECO:0000313" key="2">
    <source>
        <dbReference type="EMBL" id="WSD14296.1"/>
    </source>
</evidence>
<organism evidence="2 3">
    <name type="scientific">Streptomyces phaeochromogenes</name>
    <dbReference type="NCBI Taxonomy" id="1923"/>
    <lineage>
        <taxon>Bacteria</taxon>
        <taxon>Bacillati</taxon>
        <taxon>Actinomycetota</taxon>
        <taxon>Actinomycetes</taxon>
        <taxon>Kitasatosporales</taxon>
        <taxon>Streptomycetaceae</taxon>
        <taxon>Streptomyces</taxon>
        <taxon>Streptomyces phaeochromogenes group</taxon>
    </lineage>
</organism>
<feature type="domain" description="Aminoglycoside phosphotransferase" evidence="1">
    <location>
        <begin position="12"/>
        <end position="195"/>
    </location>
</feature>
<dbReference type="EMBL" id="CP109135">
    <property type="protein sequence ID" value="WSD14296.1"/>
    <property type="molecule type" value="Genomic_DNA"/>
</dbReference>
<gene>
    <name evidence="2" type="ORF">OHB35_14175</name>
</gene>
<sequence>MTITYFTKFYGTAEQAAAAAQHYAWLAAHAKPLRQPTLRVIGPTSLTVERIQGRHAAAEDLTSLAGLLGDAHGAAWVSDLHQANVETSHHFGDGTSLDDYLHPREAALRQRHRQGYLPTHSALIAMLTLLRTTAEGPAAFYKDSNLRNFLITEDDTVFAVDPDDLTLAPFAYDLAKLITSLLLTYGPLPEESVGKALAAYNEAAACHDGQLGTTNRDRLDDFLALHAVLTAPYVGRHGYGRPRPSDRIKDLS</sequence>
<proteinExistence type="predicted"/>
<evidence type="ECO:0000313" key="3">
    <source>
        <dbReference type="Proteomes" id="UP001340816"/>
    </source>
</evidence>
<name>A0ABZ1H6X8_STRPH</name>
<accession>A0ABZ1H6X8</accession>
<dbReference type="SUPFAM" id="SSF56112">
    <property type="entry name" value="Protein kinase-like (PK-like)"/>
    <property type="match status" value="1"/>
</dbReference>
<dbReference type="InterPro" id="IPR011009">
    <property type="entry name" value="Kinase-like_dom_sf"/>
</dbReference>
<dbReference type="Proteomes" id="UP001340816">
    <property type="component" value="Chromosome"/>
</dbReference>
<protein>
    <submittedName>
        <fullName evidence="2">Phosphotransferase</fullName>
    </submittedName>
</protein>
<keyword evidence="3" id="KW-1185">Reference proteome</keyword>
<reference evidence="2 3" key="1">
    <citation type="submission" date="2022-10" db="EMBL/GenBank/DDBJ databases">
        <title>The complete genomes of actinobacterial strains from the NBC collection.</title>
        <authorList>
            <person name="Joergensen T.S."/>
            <person name="Alvarez Arevalo M."/>
            <person name="Sterndorff E.B."/>
            <person name="Faurdal D."/>
            <person name="Vuksanovic O."/>
            <person name="Mourched A.-S."/>
            <person name="Charusanti P."/>
            <person name="Shaw S."/>
            <person name="Blin K."/>
            <person name="Weber T."/>
        </authorList>
    </citation>
    <scope>NUCLEOTIDE SEQUENCE [LARGE SCALE GENOMIC DNA]</scope>
    <source>
        <strain evidence="2 3">NBC 01752</strain>
    </source>
</reference>